<name>A0A4Y2UYY7_ARAVE</name>
<dbReference type="EMBL" id="BGPR01040352">
    <property type="protein sequence ID" value="GBO16454.1"/>
    <property type="molecule type" value="Genomic_DNA"/>
</dbReference>
<evidence type="ECO:0000313" key="1">
    <source>
        <dbReference type="EMBL" id="GBO16451.1"/>
    </source>
</evidence>
<dbReference type="Proteomes" id="UP000499080">
    <property type="component" value="Unassembled WGS sequence"/>
</dbReference>
<evidence type="ECO:0000313" key="3">
    <source>
        <dbReference type="EMBL" id="GBO16996.1"/>
    </source>
</evidence>
<organism evidence="3 5">
    <name type="scientific">Araneus ventricosus</name>
    <name type="common">Orbweaver spider</name>
    <name type="synonym">Epeira ventricosa</name>
    <dbReference type="NCBI Taxonomy" id="182803"/>
    <lineage>
        <taxon>Eukaryota</taxon>
        <taxon>Metazoa</taxon>
        <taxon>Ecdysozoa</taxon>
        <taxon>Arthropoda</taxon>
        <taxon>Chelicerata</taxon>
        <taxon>Arachnida</taxon>
        <taxon>Araneae</taxon>
        <taxon>Araneomorphae</taxon>
        <taxon>Entelegynae</taxon>
        <taxon>Araneoidea</taxon>
        <taxon>Araneidae</taxon>
        <taxon>Araneus</taxon>
    </lineage>
</organism>
<evidence type="ECO:0000313" key="5">
    <source>
        <dbReference type="Proteomes" id="UP000499080"/>
    </source>
</evidence>
<keyword evidence="5" id="KW-1185">Reference proteome</keyword>
<evidence type="ECO:0000313" key="2">
    <source>
        <dbReference type="EMBL" id="GBO16454.1"/>
    </source>
</evidence>
<gene>
    <name evidence="2" type="ORF">AVEN_183383_1</name>
    <name evidence="4" type="ORF">AVEN_226650_1</name>
    <name evidence="1" type="ORF">AVEN_248474_1</name>
    <name evidence="3" type="ORF">AVEN_64042_1</name>
</gene>
<dbReference type="EMBL" id="BGPR01040810">
    <property type="protein sequence ID" value="GBO16997.1"/>
    <property type="molecule type" value="Genomic_DNA"/>
</dbReference>
<protein>
    <recommendedName>
        <fullName evidence="6">Mariner Mos1 transposase</fullName>
    </recommendedName>
</protein>
<dbReference type="EMBL" id="BGPR01040808">
    <property type="protein sequence ID" value="GBO16996.1"/>
    <property type="molecule type" value="Genomic_DNA"/>
</dbReference>
<comment type="caution">
    <text evidence="3">The sequence shown here is derived from an EMBL/GenBank/DDBJ whole genome shotgun (WGS) entry which is preliminary data.</text>
</comment>
<accession>A0A4Y2UYY7</accession>
<proteinExistence type="predicted"/>
<dbReference type="Gene3D" id="3.30.420.10">
    <property type="entry name" value="Ribonuclease H-like superfamily/Ribonuclease H"/>
    <property type="match status" value="1"/>
</dbReference>
<dbReference type="PANTHER" id="PTHR46060:SF1">
    <property type="entry name" value="MARINER MOS1 TRANSPOSASE-LIKE PROTEIN"/>
    <property type="match status" value="1"/>
</dbReference>
<dbReference type="GO" id="GO:0003676">
    <property type="term" value="F:nucleic acid binding"/>
    <property type="evidence" value="ECO:0007669"/>
    <property type="project" value="InterPro"/>
</dbReference>
<reference evidence="3 5" key="1">
    <citation type="journal article" date="2019" name="Sci. Rep.">
        <title>Orb-weaving spider Araneus ventricosus genome elucidates the spidroin gene catalogue.</title>
        <authorList>
            <person name="Kono N."/>
            <person name="Nakamura H."/>
            <person name="Ohtoshi R."/>
            <person name="Moran D.A.P."/>
            <person name="Shinohara A."/>
            <person name="Yoshida Y."/>
            <person name="Fujiwara M."/>
            <person name="Mori M."/>
            <person name="Tomita M."/>
            <person name="Arakawa K."/>
        </authorList>
    </citation>
    <scope>NUCLEOTIDE SEQUENCE [LARGE SCALE GENOMIC DNA]</scope>
</reference>
<evidence type="ECO:0000313" key="4">
    <source>
        <dbReference type="EMBL" id="GBO16997.1"/>
    </source>
</evidence>
<dbReference type="InterPro" id="IPR052709">
    <property type="entry name" value="Transposase-MT_Hybrid"/>
</dbReference>
<dbReference type="InterPro" id="IPR036397">
    <property type="entry name" value="RNaseH_sf"/>
</dbReference>
<sequence>MLTVIVPRWSCLHKAFRRKRPGLLSKGDLLLHDNARPHKTSVTRDFKQRFRWNVLEHPTYSPNLAPSDFHLFGPLAKHLPSRHFRTHVEIQESVVKWIRETGP</sequence>
<dbReference type="OrthoDB" id="10017160at2759"/>
<evidence type="ECO:0008006" key="6">
    <source>
        <dbReference type="Google" id="ProtNLM"/>
    </source>
</evidence>
<dbReference type="PANTHER" id="PTHR46060">
    <property type="entry name" value="MARINER MOS1 TRANSPOSASE-LIKE PROTEIN"/>
    <property type="match status" value="1"/>
</dbReference>
<dbReference type="EMBL" id="BGPR01040344">
    <property type="protein sequence ID" value="GBO16451.1"/>
    <property type="molecule type" value="Genomic_DNA"/>
</dbReference>
<dbReference type="AlphaFoldDB" id="A0A4Y2UYY7"/>